<feature type="signal peptide" evidence="8">
    <location>
        <begin position="1"/>
        <end position="23"/>
    </location>
</feature>
<dbReference type="EMBL" id="WTYY01000003">
    <property type="protein sequence ID" value="MXO88583.1"/>
    <property type="molecule type" value="Genomic_DNA"/>
</dbReference>
<gene>
    <name evidence="9" type="ORF">GRI32_07500</name>
</gene>
<keyword evidence="3" id="KW-0813">Transport</keyword>
<keyword evidence="4" id="KW-1134">Transmembrane beta strand</keyword>
<evidence type="ECO:0000313" key="10">
    <source>
        <dbReference type="Proteomes" id="UP000435243"/>
    </source>
</evidence>
<accession>A0A844ZLW8</accession>
<evidence type="ECO:0000256" key="8">
    <source>
        <dbReference type="SAM" id="SignalP"/>
    </source>
</evidence>
<keyword evidence="5" id="KW-0812">Transmembrane</keyword>
<dbReference type="NCBIfam" id="TIGR01844">
    <property type="entry name" value="type_I_sec_TolC"/>
    <property type="match status" value="1"/>
</dbReference>
<evidence type="ECO:0000256" key="1">
    <source>
        <dbReference type="ARBA" id="ARBA00004442"/>
    </source>
</evidence>
<comment type="subcellular location">
    <subcellularLocation>
        <location evidence="1">Cell outer membrane</location>
    </subcellularLocation>
</comment>
<evidence type="ECO:0000256" key="6">
    <source>
        <dbReference type="ARBA" id="ARBA00023136"/>
    </source>
</evidence>
<evidence type="ECO:0000256" key="4">
    <source>
        <dbReference type="ARBA" id="ARBA00022452"/>
    </source>
</evidence>
<keyword evidence="7" id="KW-0998">Cell outer membrane</keyword>
<comment type="caution">
    <text evidence="9">The sequence shown here is derived from an EMBL/GenBank/DDBJ whole genome shotgun (WGS) entry which is preliminary data.</text>
</comment>
<dbReference type="SUPFAM" id="SSF56954">
    <property type="entry name" value="Outer membrane efflux proteins (OEP)"/>
    <property type="match status" value="1"/>
</dbReference>
<keyword evidence="10" id="KW-1185">Reference proteome</keyword>
<evidence type="ECO:0000256" key="3">
    <source>
        <dbReference type="ARBA" id="ARBA00022448"/>
    </source>
</evidence>
<dbReference type="GO" id="GO:0015562">
    <property type="term" value="F:efflux transmembrane transporter activity"/>
    <property type="evidence" value="ECO:0007669"/>
    <property type="project" value="InterPro"/>
</dbReference>
<dbReference type="GO" id="GO:1990281">
    <property type="term" value="C:efflux pump complex"/>
    <property type="evidence" value="ECO:0007669"/>
    <property type="project" value="TreeGrafter"/>
</dbReference>
<dbReference type="InterPro" id="IPR010130">
    <property type="entry name" value="T1SS_OMP_TolC"/>
</dbReference>
<dbReference type="GO" id="GO:0009279">
    <property type="term" value="C:cell outer membrane"/>
    <property type="evidence" value="ECO:0007669"/>
    <property type="project" value="UniProtKB-SubCell"/>
</dbReference>
<sequence length="482" mass="51063">MPAKGLKASLLACVCLTASPAAADTLKEALAQTYFSNPQLEAARAQLRATDETVPIQRASGLPSLSSSASLTEFLKQSSASFISPQRSLSANIDLGVPLYSGGSVRNGVRAAENRVEAGRADLRGTESTIFTRVVSAYMDVIQNEAIVGLTANNVDVLSTNLEATSDRFEIGDLTRTDVAQSESRLALARSDYRTAQANLVIARENYIALVGSAPNALEAPPPLPGLPADLQQAVDLALEHNPDLIAARERIQAAGYDIDAAGAGRLPRIEAFASSGYQNYLGTLGSIPGAAAPSQVSTSAQAGLRLSIPIFQGGRISAQQRQSQANSSVALEQGIATERSVIAQVRSSYSNWQAARSIIASTQSAVDAAELSLEGVRAENSIGNRSILDVLNAEQELLRAQVQLVTARRNEYVAGFSLLAAMGRAEARDLGLESEGPLYDPVVNYERSRGIYLDWHSDPDPVARSTRTVDIPAQDGEISQD</sequence>
<evidence type="ECO:0000313" key="9">
    <source>
        <dbReference type="EMBL" id="MXO88583.1"/>
    </source>
</evidence>
<feature type="chain" id="PRO_5032729358" evidence="8">
    <location>
        <begin position="24"/>
        <end position="482"/>
    </location>
</feature>
<comment type="similarity">
    <text evidence="2">Belongs to the outer membrane factor (OMF) (TC 1.B.17) family.</text>
</comment>
<keyword evidence="8" id="KW-0732">Signal</keyword>
<dbReference type="Gene3D" id="1.20.1600.10">
    <property type="entry name" value="Outer membrane efflux proteins (OEP)"/>
    <property type="match status" value="1"/>
</dbReference>
<evidence type="ECO:0000256" key="7">
    <source>
        <dbReference type="ARBA" id="ARBA00023237"/>
    </source>
</evidence>
<reference evidence="9 10" key="1">
    <citation type="submission" date="2019-12" db="EMBL/GenBank/DDBJ databases">
        <title>Genomic-based taxomic classification of the family Erythrobacteraceae.</title>
        <authorList>
            <person name="Xu L."/>
        </authorList>
    </citation>
    <scope>NUCLEOTIDE SEQUENCE [LARGE SCALE GENOMIC DNA]</scope>
    <source>
        <strain evidence="9 10">JCM 16339</strain>
    </source>
</reference>
<dbReference type="PANTHER" id="PTHR30026:SF22">
    <property type="entry name" value="OUTER MEMBRANE EFFLUX PROTEIN"/>
    <property type="match status" value="1"/>
</dbReference>
<dbReference type="PANTHER" id="PTHR30026">
    <property type="entry name" value="OUTER MEMBRANE PROTEIN TOLC"/>
    <property type="match status" value="1"/>
</dbReference>
<proteinExistence type="inferred from homology"/>
<keyword evidence="6" id="KW-0472">Membrane</keyword>
<dbReference type="InterPro" id="IPR051906">
    <property type="entry name" value="TolC-like"/>
</dbReference>
<evidence type="ECO:0000256" key="2">
    <source>
        <dbReference type="ARBA" id="ARBA00007613"/>
    </source>
</evidence>
<protein>
    <submittedName>
        <fullName evidence="9">TolC family outer membrane protein</fullName>
    </submittedName>
</protein>
<evidence type="ECO:0000256" key="5">
    <source>
        <dbReference type="ARBA" id="ARBA00022692"/>
    </source>
</evidence>
<organism evidence="9 10">
    <name type="scientific">Alteraurantiacibacter aestuarii</name>
    <dbReference type="NCBI Taxonomy" id="650004"/>
    <lineage>
        <taxon>Bacteria</taxon>
        <taxon>Pseudomonadati</taxon>
        <taxon>Pseudomonadota</taxon>
        <taxon>Alphaproteobacteria</taxon>
        <taxon>Sphingomonadales</taxon>
        <taxon>Erythrobacteraceae</taxon>
        <taxon>Alteraurantiacibacter</taxon>
    </lineage>
</organism>
<dbReference type="GO" id="GO:0015288">
    <property type="term" value="F:porin activity"/>
    <property type="evidence" value="ECO:0007669"/>
    <property type="project" value="TreeGrafter"/>
</dbReference>
<dbReference type="InterPro" id="IPR003423">
    <property type="entry name" value="OMP_efflux"/>
</dbReference>
<dbReference type="AlphaFoldDB" id="A0A844ZLW8"/>
<dbReference type="RefSeq" id="WP_160590779.1">
    <property type="nucleotide sequence ID" value="NZ_BAAAFP010000001.1"/>
</dbReference>
<dbReference type="Pfam" id="PF02321">
    <property type="entry name" value="OEP"/>
    <property type="match status" value="2"/>
</dbReference>
<dbReference type="Proteomes" id="UP000435243">
    <property type="component" value="Unassembled WGS sequence"/>
</dbReference>
<dbReference type="OrthoDB" id="9789368at2"/>
<name>A0A844ZLW8_9SPHN</name>